<dbReference type="Pfam" id="PF07883">
    <property type="entry name" value="Cupin_2"/>
    <property type="match status" value="1"/>
</dbReference>
<dbReference type="InterPro" id="IPR014710">
    <property type="entry name" value="RmlC-like_jellyroll"/>
</dbReference>
<comment type="caution">
    <text evidence="3">The sequence shown here is derived from an EMBL/GenBank/DDBJ whole genome shotgun (WGS) entry which is preliminary data.</text>
</comment>
<organism evidence="3 4">
    <name type="scientific">Undibacterium arcticum</name>
    <dbReference type="NCBI Taxonomy" id="1762892"/>
    <lineage>
        <taxon>Bacteria</taxon>
        <taxon>Pseudomonadati</taxon>
        <taxon>Pseudomonadota</taxon>
        <taxon>Betaproteobacteria</taxon>
        <taxon>Burkholderiales</taxon>
        <taxon>Oxalobacteraceae</taxon>
        <taxon>Undibacterium</taxon>
    </lineage>
</organism>
<dbReference type="Gene3D" id="2.60.120.10">
    <property type="entry name" value="Jelly Rolls"/>
    <property type="match status" value="1"/>
</dbReference>
<dbReference type="PANTHER" id="PTHR38599:SF1">
    <property type="entry name" value="CUPIN DOMAIN PROTEIN (AFU_ORTHOLOGUE AFUA_3G13620)"/>
    <property type="match status" value="1"/>
</dbReference>
<reference evidence="4" key="1">
    <citation type="journal article" date="2019" name="Int. J. Syst. Evol. Microbiol.">
        <title>The Global Catalogue of Microorganisms (GCM) 10K type strain sequencing project: providing services to taxonomists for standard genome sequencing and annotation.</title>
        <authorList>
            <consortium name="The Broad Institute Genomics Platform"/>
            <consortium name="The Broad Institute Genome Sequencing Center for Infectious Disease"/>
            <person name="Wu L."/>
            <person name="Ma J."/>
        </authorList>
    </citation>
    <scope>NUCLEOTIDE SEQUENCE [LARGE SCALE GENOMIC DNA]</scope>
    <source>
        <strain evidence="4">KCTC 42986</strain>
    </source>
</reference>
<sequence length="140" mass="14808">MLISKLRKLVIVSLAAMMAILGSGPSMAQTPASPNKFIANTLQEVAVGELPPGKWNMKATMLVIEPGGEIPFHVHTGPGLRYVLEGAITINWKAGKTQTFEAGSTYFEGPGENHPAGTMSARNGGQGPCRVVIVELVPQK</sequence>
<dbReference type="EMBL" id="JBHRTP010000069">
    <property type="protein sequence ID" value="MFC3110132.1"/>
    <property type="molecule type" value="Genomic_DNA"/>
</dbReference>
<evidence type="ECO:0000259" key="2">
    <source>
        <dbReference type="Pfam" id="PF07883"/>
    </source>
</evidence>
<evidence type="ECO:0000313" key="3">
    <source>
        <dbReference type="EMBL" id="MFC3110132.1"/>
    </source>
</evidence>
<dbReference type="SUPFAM" id="SSF51182">
    <property type="entry name" value="RmlC-like cupins"/>
    <property type="match status" value="1"/>
</dbReference>
<feature type="signal peptide" evidence="1">
    <location>
        <begin position="1"/>
        <end position="28"/>
    </location>
</feature>
<keyword evidence="4" id="KW-1185">Reference proteome</keyword>
<dbReference type="PANTHER" id="PTHR38599">
    <property type="entry name" value="CUPIN DOMAIN PROTEIN (AFU_ORTHOLOGUE AFUA_3G13620)"/>
    <property type="match status" value="1"/>
</dbReference>
<keyword evidence="1" id="KW-0732">Signal</keyword>
<evidence type="ECO:0000313" key="4">
    <source>
        <dbReference type="Proteomes" id="UP001595530"/>
    </source>
</evidence>
<feature type="domain" description="Cupin type-2" evidence="2">
    <location>
        <begin position="62"/>
        <end position="134"/>
    </location>
</feature>
<gene>
    <name evidence="3" type="ORF">ACFOFO_19565</name>
</gene>
<dbReference type="RefSeq" id="WP_390327517.1">
    <property type="nucleotide sequence ID" value="NZ_JBHRTP010000069.1"/>
</dbReference>
<dbReference type="InterPro" id="IPR011051">
    <property type="entry name" value="RmlC_Cupin_sf"/>
</dbReference>
<feature type="chain" id="PRO_5047381034" evidence="1">
    <location>
        <begin position="29"/>
        <end position="140"/>
    </location>
</feature>
<dbReference type="InterPro" id="IPR013096">
    <property type="entry name" value="Cupin_2"/>
</dbReference>
<evidence type="ECO:0000256" key="1">
    <source>
        <dbReference type="SAM" id="SignalP"/>
    </source>
</evidence>
<protein>
    <submittedName>
        <fullName evidence="3">Cupin domain-containing protein</fullName>
    </submittedName>
</protein>
<dbReference type="Proteomes" id="UP001595530">
    <property type="component" value="Unassembled WGS sequence"/>
</dbReference>
<proteinExistence type="predicted"/>
<accession>A0ABV7F8S2</accession>
<name>A0ABV7F8S2_9BURK</name>